<dbReference type="InterPro" id="IPR045033">
    <property type="entry name" value="PILS1/3/4/5/7"/>
</dbReference>
<evidence type="ECO:0000313" key="10">
    <source>
        <dbReference type="EMBL" id="KAJ8465996.1"/>
    </source>
</evidence>
<gene>
    <name evidence="10" type="ORF">OPV22_028548</name>
</gene>
<dbReference type="PANTHER" id="PTHR31651">
    <property type="match status" value="1"/>
</dbReference>
<keyword evidence="4 9" id="KW-1133">Transmembrane helix</keyword>
<keyword evidence="5 9" id="KW-0472">Membrane</keyword>
<accession>A0AAV8Q8X7</accession>
<dbReference type="Pfam" id="PF03547">
    <property type="entry name" value="Mem_trans"/>
    <property type="match status" value="1"/>
</dbReference>
<comment type="subcellular location">
    <subcellularLocation>
        <location evidence="1">Endoplasmic reticulum membrane</location>
        <topology evidence="1">Multi-pass membrane protein</topology>
    </subcellularLocation>
</comment>
<dbReference type="GO" id="GO:0080162">
    <property type="term" value="P:endoplasmic reticulum to cytosol auxin transport"/>
    <property type="evidence" value="ECO:0007669"/>
    <property type="project" value="InterPro"/>
</dbReference>
<keyword evidence="11" id="KW-1185">Reference proteome</keyword>
<keyword evidence="6" id="KW-0927">Auxin signaling pathway</keyword>
<dbReference type="GO" id="GO:0005789">
    <property type="term" value="C:endoplasmic reticulum membrane"/>
    <property type="evidence" value="ECO:0007669"/>
    <property type="project" value="UniProtKB-SubCell"/>
</dbReference>
<evidence type="ECO:0000256" key="5">
    <source>
        <dbReference type="ARBA" id="ARBA00023136"/>
    </source>
</evidence>
<keyword evidence="3 9" id="KW-0812">Transmembrane</keyword>
<comment type="caution">
    <text evidence="10">The sequence shown here is derived from an EMBL/GenBank/DDBJ whole genome shotgun (WGS) entry which is preliminary data.</text>
</comment>
<evidence type="ECO:0000256" key="4">
    <source>
        <dbReference type="ARBA" id="ARBA00022989"/>
    </source>
</evidence>
<feature type="transmembrane region" description="Helical" evidence="9">
    <location>
        <begin position="82"/>
        <end position="101"/>
    </location>
</feature>
<dbReference type="PANTHER" id="PTHR31651:SF3">
    <property type="entry name" value="PROTEIN PIN-LIKES 7"/>
    <property type="match status" value="1"/>
</dbReference>
<evidence type="ECO:0008006" key="12">
    <source>
        <dbReference type="Google" id="ProtNLM"/>
    </source>
</evidence>
<dbReference type="GO" id="GO:0009734">
    <property type="term" value="P:auxin-activated signaling pathway"/>
    <property type="evidence" value="ECO:0007669"/>
    <property type="project" value="UniProtKB-KW"/>
</dbReference>
<evidence type="ECO:0000256" key="7">
    <source>
        <dbReference type="ARBA" id="ARBA00025100"/>
    </source>
</evidence>
<evidence type="ECO:0000256" key="1">
    <source>
        <dbReference type="ARBA" id="ARBA00004477"/>
    </source>
</evidence>
<evidence type="ECO:0000313" key="11">
    <source>
        <dbReference type="Proteomes" id="UP001222027"/>
    </source>
</evidence>
<feature type="transmembrane region" description="Helical" evidence="9">
    <location>
        <begin position="45"/>
        <end position="70"/>
    </location>
</feature>
<dbReference type="EMBL" id="JAQQAF010000008">
    <property type="protein sequence ID" value="KAJ8465996.1"/>
    <property type="molecule type" value="Genomic_DNA"/>
</dbReference>
<organism evidence="10 11">
    <name type="scientific">Ensete ventricosum</name>
    <name type="common">Abyssinian banana</name>
    <name type="synonym">Musa ensete</name>
    <dbReference type="NCBI Taxonomy" id="4639"/>
    <lineage>
        <taxon>Eukaryota</taxon>
        <taxon>Viridiplantae</taxon>
        <taxon>Streptophyta</taxon>
        <taxon>Embryophyta</taxon>
        <taxon>Tracheophyta</taxon>
        <taxon>Spermatophyta</taxon>
        <taxon>Magnoliopsida</taxon>
        <taxon>Liliopsida</taxon>
        <taxon>Zingiberales</taxon>
        <taxon>Musaceae</taxon>
        <taxon>Ensete</taxon>
    </lineage>
</organism>
<dbReference type="AlphaFoldDB" id="A0AAV8Q8X7"/>
<keyword evidence="2" id="KW-0813">Transport</keyword>
<reference evidence="10 11" key="1">
    <citation type="submission" date="2022-12" db="EMBL/GenBank/DDBJ databases">
        <title>Chromosome-scale assembly of the Ensete ventricosum genome.</title>
        <authorList>
            <person name="Dussert Y."/>
            <person name="Stocks J."/>
            <person name="Wendawek A."/>
            <person name="Woldeyes F."/>
            <person name="Nichols R.A."/>
            <person name="Borrell J.S."/>
        </authorList>
    </citation>
    <scope>NUCLEOTIDE SEQUENCE [LARGE SCALE GENOMIC DNA]</scope>
    <source>
        <strain evidence="11">cv. Maze</strain>
        <tissue evidence="10">Seeds</tissue>
    </source>
</reference>
<protein>
    <recommendedName>
        <fullName evidence="12">Amino acid transporter transmembrane domain-containing protein</fullName>
    </recommendedName>
</protein>
<name>A0AAV8Q8X7_ENSVE</name>
<comment type="function">
    <text evidence="7">Involved in cellular auxin homeostasis by regulating auxin metabolism. Regulates intracellular auxin accumulation at the endoplasmic reticulum and thus auxin availability for nuclear auxin signaling.</text>
</comment>
<proteinExistence type="inferred from homology"/>
<evidence type="ECO:0000256" key="9">
    <source>
        <dbReference type="SAM" id="Phobius"/>
    </source>
</evidence>
<comment type="similarity">
    <text evidence="8">Belongs to the auxin efflux carrier (TC 2.A.69.2) family.</text>
</comment>
<evidence type="ECO:0000256" key="8">
    <source>
        <dbReference type="ARBA" id="ARBA00025752"/>
    </source>
</evidence>
<evidence type="ECO:0000256" key="3">
    <source>
        <dbReference type="ARBA" id="ARBA00022692"/>
    </source>
</evidence>
<dbReference type="InterPro" id="IPR004776">
    <property type="entry name" value="Mem_transp_PIN-like"/>
</dbReference>
<evidence type="ECO:0000256" key="6">
    <source>
        <dbReference type="ARBA" id="ARBA00023294"/>
    </source>
</evidence>
<evidence type="ECO:0000256" key="2">
    <source>
        <dbReference type="ARBA" id="ARBA00022448"/>
    </source>
</evidence>
<sequence length="102" mass="10971">MELSAPLRVVQSYIKLLGDGTVRCITLILGGNLRQGFHKSRIKSTVILAIVCVRCMILPAFGIGVVKAAYELGSAVSSSCGLFVITTLALTVWSTIFLWILS</sequence>
<dbReference type="Proteomes" id="UP001222027">
    <property type="component" value="Unassembled WGS sequence"/>
</dbReference>